<evidence type="ECO:0000256" key="1">
    <source>
        <dbReference type="ARBA" id="ARBA00009625"/>
    </source>
</evidence>
<dbReference type="NCBIfam" id="TIGR00750">
    <property type="entry name" value="lao"/>
    <property type="match status" value="1"/>
</dbReference>
<keyword evidence="3" id="KW-1185">Reference proteome</keyword>
<accession>A0A1M6GCD8</accession>
<name>A0A1M6GCD8_MALRU</name>
<dbReference type="NCBIfam" id="NF006958">
    <property type="entry name" value="PRK09435.1"/>
    <property type="match status" value="1"/>
</dbReference>
<dbReference type="AlphaFoldDB" id="A0A1M6GCD8"/>
<dbReference type="Gene3D" id="3.40.50.300">
    <property type="entry name" value="P-loop containing nucleotide triphosphate hydrolases"/>
    <property type="match status" value="1"/>
</dbReference>
<evidence type="ECO:0000313" key="3">
    <source>
        <dbReference type="Proteomes" id="UP000184171"/>
    </source>
</evidence>
<evidence type="ECO:0000313" key="2">
    <source>
        <dbReference type="EMBL" id="SHJ07648.1"/>
    </source>
</evidence>
<dbReference type="GO" id="GO:0005737">
    <property type="term" value="C:cytoplasm"/>
    <property type="evidence" value="ECO:0007669"/>
    <property type="project" value="TreeGrafter"/>
</dbReference>
<dbReference type="PANTHER" id="PTHR23408:SF3">
    <property type="entry name" value="METHYLMALONIC ACIDURIA TYPE A PROTEIN, MITOCHONDRIAL"/>
    <property type="match status" value="1"/>
</dbReference>
<dbReference type="STRING" id="1122189.SAMN02745165_01495"/>
<dbReference type="GO" id="GO:0003924">
    <property type="term" value="F:GTPase activity"/>
    <property type="evidence" value="ECO:0007669"/>
    <property type="project" value="InterPro"/>
</dbReference>
<dbReference type="Gene3D" id="1.20.5.170">
    <property type="match status" value="1"/>
</dbReference>
<protein>
    <submittedName>
        <fullName evidence="2">Methylmalonyl-CoA mutase metallochaperone MeaB</fullName>
    </submittedName>
</protein>
<dbReference type="RefSeq" id="WP_244151844.1">
    <property type="nucleotide sequence ID" value="NZ_FQZT01000004.1"/>
</dbReference>
<comment type="similarity">
    <text evidence="1">Belongs to the SIMIBI class G3E GTPase family. ArgK/MeaB subfamily.</text>
</comment>
<dbReference type="SUPFAM" id="SSF52540">
    <property type="entry name" value="P-loop containing nucleoside triphosphate hydrolases"/>
    <property type="match status" value="1"/>
</dbReference>
<dbReference type="InterPro" id="IPR027417">
    <property type="entry name" value="P-loop_NTPase"/>
</dbReference>
<dbReference type="Proteomes" id="UP000184171">
    <property type="component" value="Unassembled WGS sequence"/>
</dbReference>
<dbReference type="CDD" id="cd03114">
    <property type="entry name" value="MMAA-like"/>
    <property type="match status" value="1"/>
</dbReference>
<dbReference type="InterPro" id="IPR005129">
    <property type="entry name" value="GTPase_ArgK"/>
</dbReference>
<proteinExistence type="inferred from homology"/>
<gene>
    <name evidence="2" type="ORF">SAMN02745165_01495</name>
</gene>
<reference evidence="2 3" key="1">
    <citation type="submission" date="2016-11" db="EMBL/GenBank/DDBJ databases">
        <authorList>
            <person name="Jaros S."/>
            <person name="Januszkiewicz K."/>
            <person name="Wedrychowicz H."/>
        </authorList>
    </citation>
    <scope>NUCLEOTIDE SEQUENCE [LARGE SCALE GENOMIC DNA]</scope>
    <source>
        <strain evidence="2 3">DSM 5091</strain>
    </source>
</reference>
<dbReference type="Gene3D" id="1.10.287.130">
    <property type="match status" value="1"/>
</dbReference>
<organism evidence="2 3">
    <name type="scientific">Malonomonas rubra DSM 5091</name>
    <dbReference type="NCBI Taxonomy" id="1122189"/>
    <lineage>
        <taxon>Bacteria</taxon>
        <taxon>Pseudomonadati</taxon>
        <taxon>Thermodesulfobacteriota</taxon>
        <taxon>Desulfuromonadia</taxon>
        <taxon>Desulfuromonadales</taxon>
        <taxon>Geopsychrobacteraceae</taxon>
        <taxon>Malonomonas</taxon>
    </lineage>
</organism>
<sequence>MANFLQVQILTNIEKLAEGVRTGNIRPLAKAITLIESRNPDHSADAVELLDNLLPDSGNSIRIGISGVPGAGKSTFIEALGMHLIAEGHKVAILAVDPTSQLSGGSILGDKTRMEELSREQNAFIRPSPSGDTLGGVARKTRETMLLCEAAGFDVIIVETVGVGQSEVTVASMVDFFLLLQLPNAGDELQGIKKGVMEVADAILVNKAEGDNRPKAELARQQYENALHLFKPKSQNWIVPAMLCSALHNEGIEELWQAVQGFKVKMQSSGEFDEKRKLQANDWMWSLVLEELKDQFMRDKHVAGMIEQVQAGINAGVTTPGAAARRLLEAFKRH</sequence>
<dbReference type="GO" id="GO:0005525">
    <property type="term" value="F:GTP binding"/>
    <property type="evidence" value="ECO:0007669"/>
    <property type="project" value="InterPro"/>
</dbReference>
<dbReference type="PANTHER" id="PTHR23408">
    <property type="entry name" value="METHYLMALONYL-COA MUTASE"/>
    <property type="match status" value="1"/>
</dbReference>
<dbReference type="Pfam" id="PF03308">
    <property type="entry name" value="MeaB"/>
    <property type="match status" value="1"/>
</dbReference>
<dbReference type="EMBL" id="FQZT01000004">
    <property type="protein sequence ID" value="SHJ07648.1"/>
    <property type="molecule type" value="Genomic_DNA"/>
</dbReference>